<dbReference type="Pfam" id="PF16297">
    <property type="entry name" value="DUF4939"/>
    <property type="match status" value="1"/>
</dbReference>
<evidence type="ECO:0000256" key="10">
    <source>
        <dbReference type="ARBA" id="ARBA00022759"/>
    </source>
</evidence>
<dbReference type="EC" id="2.7.7.49" evidence="3"/>
<keyword evidence="19" id="KW-0862">Zinc</keyword>
<evidence type="ECO:0000256" key="9">
    <source>
        <dbReference type="ARBA" id="ARBA00022750"/>
    </source>
</evidence>
<evidence type="ECO:0000313" key="24">
    <source>
        <dbReference type="EMBL" id="KAL0160274.1"/>
    </source>
</evidence>
<dbReference type="PANTHER" id="PTHR37984">
    <property type="entry name" value="PROTEIN CBG26694"/>
    <property type="match status" value="1"/>
</dbReference>
<feature type="non-terminal residue" evidence="24">
    <location>
        <position position="1453"/>
    </location>
</feature>
<dbReference type="InterPro" id="IPR041588">
    <property type="entry name" value="Integrase_H2C2"/>
</dbReference>
<dbReference type="InterPro" id="IPR036397">
    <property type="entry name" value="RNaseH_sf"/>
</dbReference>
<evidence type="ECO:0000256" key="8">
    <source>
        <dbReference type="ARBA" id="ARBA00022723"/>
    </source>
</evidence>
<dbReference type="Pfam" id="PF17921">
    <property type="entry name" value="Integrase_H2C2"/>
    <property type="match status" value="1"/>
</dbReference>
<dbReference type="InterPro" id="IPR001584">
    <property type="entry name" value="Integrase_cat-core"/>
</dbReference>
<dbReference type="CDD" id="cd00303">
    <property type="entry name" value="retropepsin_like"/>
    <property type="match status" value="1"/>
</dbReference>
<evidence type="ECO:0000256" key="5">
    <source>
        <dbReference type="ARBA" id="ARBA00022679"/>
    </source>
</evidence>
<keyword evidence="6" id="KW-0548">Nucleotidyltransferase</keyword>
<dbReference type="InterPro" id="IPR036875">
    <property type="entry name" value="Znf_CCHC_sf"/>
</dbReference>
<dbReference type="Gene3D" id="3.10.10.10">
    <property type="entry name" value="HIV Type 1 Reverse Transcriptase, subunit A, domain 1"/>
    <property type="match status" value="1"/>
</dbReference>
<dbReference type="Pfam" id="PF00078">
    <property type="entry name" value="RVT_1"/>
    <property type="match status" value="1"/>
</dbReference>
<evidence type="ECO:0000256" key="15">
    <source>
        <dbReference type="ARBA" id="ARBA00022932"/>
    </source>
</evidence>
<comment type="similarity">
    <text evidence="1">Belongs to the beta type-B retroviral polymerase family. HERV class-II K(HML-2) pol subfamily.</text>
</comment>
<keyword evidence="25" id="KW-1185">Reference proteome</keyword>
<dbReference type="InterPro" id="IPR021109">
    <property type="entry name" value="Peptidase_aspartic_dom_sf"/>
</dbReference>
<dbReference type="InterPro" id="IPR043502">
    <property type="entry name" value="DNA/RNA_pol_sf"/>
</dbReference>
<dbReference type="GO" id="GO:0006508">
    <property type="term" value="P:proteolysis"/>
    <property type="evidence" value="ECO:0007669"/>
    <property type="project" value="UniProtKB-KW"/>
</dbReference>
<keyword evidence="16" id="KW-0238">DNA-binding</keyword>
<feature type="non-terminal residue" evidence="24">
    <location>
        <position position="1"/>
    </location>
</feature>
<keyword evidence="8" id="KW-0479">Metal-binding</keyword>
<feature type="region of interest" description="Disordered" evidence="20">
    <location>
        <begin position="143"/>
        <end position="166"/>
    </location>
</feature>
<comment type="caution">
    <text evidence="24">The sequence shown here is derived from an EMBL/GenBank/DDBJ whole genome shotgun (WGS) entry which is preliminary data.</text>
</comment>
<dbReference type="SUPFAM" id="SSF57756">
    <property type="entry name" value="Retrovirus zinc finger-like domains"/>
    <property type="match status" value="1"/>
</dbReference>
<feature type="domain" description="Reverse transcriptase" evidence="22">
    <location>
        <begin position="617"/>
        <end position="796"/>
    </location>
</feature>
<feature type="compositionally biased region" description="Polar residues" evidence="20">
    <location>
        <begin position="75"/>
        <end position="85"/>
    </location>
</feature>
<evidence type="ECO:0000256" key="12">
    <source>
        <dbReference type="ARBA" id="ARBA00022842"/>
    </source>
</evidence>
<evidence type="ECO:0000256" key="11">
    <source>
        <dbReference type="ARBA" id="ARBA00022801"/>
    </source>
</evidence>
<dbReference type="InterPro" id="IPR050951">
    <property type="entry name" value="Retrovirus_Pol_polyprotein"/>
</dbReference>
<keyword evidence="12" id="KW-0460">Magnesium</keyword>
<feature type="domain" description="Integrase catalytic" evidence="23">
    <location>
        <begin position="1136"/>
        <end position="1295"/>
    </location>
</feature>
<feature type="compositionally biased region" description="Polar residues" evidence="20">
    <location>
        <begin position="93"/>
        <end position="104"/>
    </location>
</feature>
<evidence type="ECO:0000259" key="23">
    <source>
        <dbReference type="PROSITE" id="PS50994"/>
    </source>
</evidence>
<evidence type="ECO:0000256" key="18">
    <source>
        <dbReference type="ARBA" id="ARBA00039658"/>
    </source>
</evidence>
<dbReference type="GO" id="GO:0003964">
    <property type="term" value="F:RNA-directed DNA polymerase activity"/>
    <property type="evidence" value="ECO:0007669"/>
    <property type="project" value="UniProtKB-KW"/>
</dbReference>
<evidence type="ECO:0000256" key="16">
    <source>
        <dbReference type="ARBA" id="ARBA00023125"/>
    </source>
</evidence>
<evidence type="ECO:0000259" key="22">
    <source>
        <dbReference type="PROSITE" id="PS50878"/>
    </source>
</evidence>
<dbReference type="GO" id="GO:0003677">
    <property type="term" value="F:DNA binding"/>
    <property type="evidence" value="ECO:0007669"/>
    <property type="project" value="UniProtKB-KW"/>
</dbReference>
<keyword evidence="10" id="KW-0255">Endonuclease</keyword>
<dbReference type="CDD" id="cd09274">
    <property type="entry name" value="RNase_HI_RT_Ty3"/>
    <property type="match status" value="1"/>
</dbReference>
<dbReference type="InterPro" id="IPR043128">
    <property type="entry name" value="Rev_trsase/Diguanyl_cyclase"/>
</dbReference>
<keyword evidence="15" id="KW-0239">DNA-directed DNA polymerase</keyword>
<reference evidence="24 25" key="1">
    <citation type="submission" date="2024-05" db="EMBL/GenBank/DDBJ databases">
        <title>Genome sequencing and assembly of Indian major carp, Cirrhinus mrigala (Hamilton, 1822).</title>
        <authorList>
            <person name="Mohindra V."/>
            <person name="Chowdhury L.M."/>
            <person name="Lal K."/>
            <person name="Jena J.K."/>
        </authorList>
    </citation>
    <scope>NUCLEOTIDE SEQUENCE [LARGE SCALE GENOMIC DNA]</scope>
    <source>
        <strain evidence="24">CM1030</strain>
        <tissue evidence="24">Blood</tissue>
    </source>
</reference>
<dbReference type="EMBL" id="JAMKFB020000022">
    <property type="protein sequence ID" value="KAL0160274.1"/>
    <property type="molecule type" value="Genomic_DNA"/>
</dbReference>
<name>A0ABD0NE45_CIRMR</name>
<dbReference type="Proteomes" id="UP001529510">
    <property type="component" value="Unassembled WGS sequence"/>
</dbReference>
<evidence type="ECO:0000256" key="1">
    <source>
        <dbReference type="ARBA" id="ARBA00010879"/>
    </source>
</evidence>
<evidence type="ECO:0000256" key="13">
    <source>
        <dbReference type="ARBA" id="ARBA00022908"/>
    </source>
</evidence>
<dbReference type="SUPFAM" id="SSF56672">
    <property type="entry name" value="DNA/RNA polymerases"/>
    <property type="match status" value="1"/>
</dbReference>
<dbReference type="GO" id="GO:0003887">
    <property type="term" value="F:DNA-directed DNA polymerase activity"/>
    <property type="evidence" value="ECO:0007669"/>
    <property type="project" value="UniProtKB-KW"/>
</dbReference>
<proteinExistence type="inferred from homology"/>
<dbReference type="PANTHER" id="PTHR37984:SF5">
    <property type="entry name" value="PROTEIN NYNRIN-LIKE"/>
    <property type="match status" value="1"/>
</dbReference>
<keyword evidence="5" id="KW-0808">Transferase</keyword>
<dbReference type="PROSITE" id="PS50994">
    <property type="entry name" value="INTEGRASE"/>
    <property type="match status" value="1"/>
</dbReference>
<dbReference type="GO" id="GO:0008270">
    <property type="term" value="F:zinc ion binding"/>
    <property type="evidence" value="ECO:0007669"/>
    <property type="project" value="UniProtKB-KW"/>
</dbReference>
<evidence type="ECO:0000313" key="25">
    <source>
        <dbReference type="Proteomes" id="UP001529510"/>
    </source>
</evidence>
<dbReference type="GO" id="GO:0015074">
    <property type="term" value="P:DNA integration"/>
    <property type="evidence" value="ECO:0007669"/>
    <property type="project" value="UniProtKB-KW"/>
</dbReference>
<dbReference type="CDD" id="cd01647">
    <property type="entry name" value="RT_LTR"/>
    <property type="match status" value="1"/>
</dbReference>
<gene>
    <name evidence="24" type="ORF">M9458_043999</name>
</gene>
<dbReference type="Pfam" id="PF00665">
    <property type="entry name" value="rve"/>
    <property type="match status" value="1"/>
</dbReference>
<evidence type="ECO:0000256" key="6">
    <source>
        <dbReference type="ARBA" id="ARBA00022695"/>
    </source>
</evidence>
<keyword evidence="7" id="KW-0540">Nuclease</keyword>
<feature type="region of interest" description="Disordered" evidence="20">
    <location>
        <begin position="69"/>
        <end position="104"/>
    </location>
</feature>
<keyword evidence="11" id="KW-0378">Hydrolase</keyword>
<accession>A0ABD0NE45</accession>
<dbReference type="Gene3D" id="3.30.420.10">
    <property type="entry name" value="Ribonuclease H-like superfamily/Ribonuclease H"/>
    <property type="match status" value="1"/>
</dbReference>
<evidence type="ECO:0000256" key="2">
    <source>
        <dbReference type="ARBA" id="ARBA00012180"/>
    </source>
</evidence>
<sequence>TINPERFSLCFCLIVADWTVYSSCMIYCRLPRPFAWTIVYSLDYLRHPRLLLIELCLLYSTLLIKPSQMDPTPPDQSLTASQKTSLPLDPATAQASPSTDPTTVHQITSELSAQASTLLLHQQQLDRLTDLTGQLVRALQGLQLTPPPAPTPVTTPPPGAQSAAASPRLAFSEKFNGSPEKCKGFLLQCSLFVSQQPHLYPTDECKIAFVCSLLSGRALEWATAIWRLDRPTFPSFSAFIQRFKEVFQPSAEDGEAGEQIMALRQGRRTAADYALSFRMLAAQSGWCDGPLKLHYRKGLHPDLQVELACRDEGLSLEEYIDLSIRVDNVMQARKASRPFTPVPLTTPSAAAAPEPMQIGATKLTAEERERRLRGSLCLYCGQPGHIRATCPTRPPRPPTSVSSFEITPNRCEIPVTLSSGNVTVETTALIDSGAAGNFIDAGFVTTNHLPVLSCAPHVTVAALDGRPLGSGKVLHTTDDITLRVEPSHQETIRLFVISSPQSPIILGYPWLNLHGPTIAWANRTITRWSLHCQGHCLQPRTRSETPLKDQTTKNAIPTVYQDLLEAFSRQKATQLPPHRPGDCAIDLLPGATPPRGCIFPLSQAESAAMDTYIQEELAKGFIRPSTSPASAGFFFVKKKDGGLRPCIDYRGLNEMTIKYRYPLPLVPSALEQLRTAKIFTKLDLRSAYNLIRIRAGDEWKTAFSTTSGHYEYRVMPFGLANSPSFFQAFINEVFRDMLHRWVIVYIDDILIYSNSYDEHVRHVRAVLQRLIKHQLYAKEEKCESHLDKISFLGYVISSERVAMDEKKVNAVLNWPRPTTLKELQCFLGFSNFYRRFIHQFSSVAAPLTAMVKKGASRLTWTQPALQAFNDLRLRFSTAPILHHPDPDKPFVVEVDASSTGVGAVLSQRQGDPPKLFPCAYFSHKLSSAEKNYDVGNRELLAIKLALEEWRHWLEGAKHPFTVLTDHKNLEYLRTAKLLNHRQARWSLFFTRFNFLVTYRPGSQNTKADALSRIHEPDRPISSAESVLPASMIVAPVTWDIMTEISEAQTQDPTPADCPNNLVYVPLTLRARVLAEVHATPSSGHPGIEATLQLLGNRFWWPTQRADTIEYVRRCPVCNITKVPRRLPAGLLQPLPVPQRPWSHIAVDFITDLPPSNGFTTILSVIDRFSKGCRLIPLSKLPTAMETAELLCNWVFRIFSLPEDIVSDRGPQFSSRLWSSFFRLLGVNVSLTSGYHPQANGQVERLNQELTRFLRSYCHNRQEDWSRYLFWAEYAQNSLRKPATHLTPFQCILGFQPPLFPWSGEPSELPAVNSWFQHSEETWNLAHVHLQRAVRRTQTQADRRRRPNPPYVPGQWVWLSTRDLRLRLPCKKLSPRYVGPFKIVKQITPVSFRLQLPADYRISPTFHVSLLKPAGDPEGVENLDETAPRGPPPHHHRRRGGLSGEYHSGLPAPE</sequence>
<dbReference type="FunFam" id="3.30.420.10:FF:000032">
    <property type="entry name" value="Retrovirus-related Pol polyprotein from transposon 297-like Protein"/>
    <property type="match status" value="1"/>
</dbReference>
<organism evidence="24 25">
    <name type="scientific">Cirrhinus mrigala</name>
    <name type="common">Mrigala</name>
    <dbReference type="NCBI Taxonomy" id="683832"/>
    <lineage>
        <taxon>Eukaryota</taxon>
        <taxon>Metazoa</taxon>
        <taxon>Chordata</taxon>
        <taxon>Craniata</taxon>
        <taxon>Vertebrata</taxon>
        <taxon>Euteleostomi</taxon>
        <taxon>Actinopterygii</taxon>
        <taxon>Neopterygii</taxon>
        <taxon>Teleostei</taxon>
        <taxon>Ostariophysi</taxon>
        <taxon>Cypriniformes</taxon>
        <taxon>Cyprinidae</taxon>
        <taxon>Labeoninae</taxon>
        <taxon>Labeonini</taxon>
        <taxon>Cirrhinus</taxon>
    </lineage>
</organism>
<dbReference type="InterPro" id="IPR012337">
    <property type="entry name" value="RNaseH-like_sf"/>
</dbReference>
<keyword evidence="9" id="KW-0064">Aspartyl protease</keyword>
<dbReference type="PROSITE" id="PS50878">
    <property type="entry name" value="RT_POL"/>
    <property type="match status" value="1"/>
</dbReference>
<evidence type="ECO:0000256" key="4">
    <source>
        <dbReference type="ARBA" id="ARBA00022670"/>
    </source>
</evidence>
<dbReference type="GO" id="GO:0004523">
    <property type="term" value="F:RNA-DNA hybrid ribonuclease activity"/>
    <property type="evidence" value="ECO:0007669"/>
    <property type="project" value="UniProtKB-EC"/>
</dbReference>
<protein>
    <recommendedName>
        <fullName evidence="18">Gypsy retrotransposon integrase-like protein 1</fullName>
        <ecNumber evidence="3">2.7.7.49</ecNumber>
        <ecNumber evidence="2">3.1.26.4</ecNumber>
    </recommendedName>
</protein>
<evidence type="ECO:0000256" key="19">
    <source>
        <dbReference type="PROSITE-ProRule" id="PRU00047"/>
    </source>
</evidence>
<dbReference type="InterPro" id="IPR001878">
    <property type="entry name" value="Znf_CCHC"/>
</dbReference>
<dbReference type="FunFam" id="3.30.70.270:FF:000020">
    <property type="entry name" value="Transposon Tf2-6 polyprotein-like Protein"/>
    <property type="match status" value="1"/>
</dbReference>
<dbReference type="Gene3D" id="1.10.340.70">
    <property type="match status" value="1"/>
</dbReference>
<keyword evidence="17" id="KW-0233">DNA recombination</keyword>
<dbReference type="Pfam" id="PF17917">
    <property type="entry name" value="RT_RNaseH"/>
    <property type="match status" value="1"/>
</dbReference>
<keyword evidence="14" id="KW-0695">RNA-directed DNA polymerase</keyword>
<dbReference type="Pfam" id="PF24626">
    <property type="entry name" value="SH3_Tf2-1"/>
    <property type="match status" value="1"/>
</dbReference>
<dbReference type="InterPro" id="IPR056924">
    <property type="entry name" value="SH3_Tf2-1"/>
</dbReference>
<dbReference type="InterPro" id="IPR000477">
    <property type="entry name" value="RT_dom"/>
</dbReference>
<dbReference type="InterPro" id="IPR041373">
    <property type="entry name" value="RT_RNaseH"/>
</dbReference>
<dbReference type="Gene3D" id="2.40.70.10">
    <property type="entry name" value="Acid Proteases"/>
    <property type="match status" value="1"/>
</dbReference>
<dbReference type="FunFam" id="3.10.20.370:FF:000003">
    <property type="entry name" value="Transposon Tf2-6 polyprotein"/>
    <property type="match status" value="1"/>
</dbReference>
<dbReference type="PROSITE" id="PS50158">
    <property type="entry name" value="ZF_CCHC"/>
    <property type="match status" value="1"/>
</dbReference>
<evidence type="ECO:0000256" key="17">
    <source>
        <dbReference type="ARBA" id="ARBA00023172"/>
    </source>
</evidence>
<dbReference type="SUPFAM" id="SSF53098">
    <property type="entry name" value="Ribonuclease H-like"/>
    <property type="match status" value="1"/>
</dbReference>
<dbReference type="GO" id="GO:0006310">
    <property type="term" value="P:DNA recombination"/>
    <property type="evidence" value="ECO:0007669"/>
    <property type="project" value="UniProtKB-KW"/>
</dbReference>
<evidence type="ECO:0000256" key="3">
    <source>
        <dbReference type="ARBA" id="ARBA00012493"/>
    </source>
</evidence>
<evidence type="ECO:0000256" key="14">
    <source>
        <dbReference type="ARBA" id="ARBA00022918"/>
    </source>
</evidence>
<evidence type="ECO:0000256" key="7">
    <source>
        <dbReference type="ARBA" id="ARBA00022722"/>
    </source>
</evidence>
<feature type="compositionally biased region" description="Pro residues" evidence="20">
    <location>
        <begin position="145"/>
        <end position="159"/>
    </location>
</feature>
<dbReference type="SMART" id="SM00343">
    <property type="entry name" value="ZnF_C2HC"/>
    <property type="match status" value="1"/>
</dbReference>
<dbReference type="InterPro" id="IPR032549">
    <property type="entry name" value="DUF4939"/>
</dbReference>
<feature type="region of interest" description="Disordered" evidence="20">
    <location>
        <begin position="1412"/>
        <end position="1453"/>
    </location>
</feature>
<feature type="domain" description="CCHC-type" evidence="21">
    <location>
        <begin position="377"/>
        <end position="391"/>
    </location>
</feature>
<evidence type="ECO:0000256" key="20">
    <source>
        <dbReference type="SAM" id="MobiDB-lite"/>
    </source>
</evidence>
<keyword evidence="4" id="KW-0645">Protease</keyword>
<dbReference type="EC" id="3.1.26.4" evidence="2"/>
<dbReference type="Gene3D" id="4.10.60.10">
    <property type="entry name" value="Zinc finger, CCHC-type"/>
    <property type="match status" value="1"/>
</dbReference>
<dbReference type="Gene3D" id="3.30.70.270">
    <property type="match status" value="2"/>
</dbReference>
<keyword evidence="19" id="KW-0863">Zinc-finger</keyword>
<dbReference type="GO" id="GO:0004190">
    <property type="term" value="F:aspartic-type endopeptidase activity"/>
    <property type="evidence" value="ECO:0007669"/>
    <property type="project" value="UniProtKB-KW"/>
</dbReference>
<keyword evidence="13" id="KW-0229">DNA integration</keyword>
<evidence type="ECO:0000259" key="21">
    <source>
        <dbReference type="PROSITE" id="PS50158"/>
    </source>
</evidence>